<evidence type="ECO:0000256" key="2">
    <source>
        <dbReference type="ARBA" id="ARBA00022618"/>
    </source>
</evidence>
<evidence type="ECO:0000256" key="1">
    <source>
        <dbReference type="ARBA" id="ARBA00022490"/>
    </source>
</evidence>
<feature type="compositionally biased region" description="Acidic residues" evidence="5">
    <location>
        <begin position="30"/>
        <end position="40"/>
    </location>
</feature>
<keyword evidence="3" id="KW-0159">Chromosome partition</keyword>
<dbReference type="Pfam" id="PF04079">
    <property type="entry name" value="SMC_ScpB"/>
    <property type="match status" value="1"/>
</dbReference>
<dbReference type="SUPFAM" id="SSF46785">
    <property type="entry name" value="Winged helix' DNA-binding domain"/>
    <property type="match status" value="2"/>
</dbReference>
<dbReference type="NCBIfam" id="TIGR00281">
    <property type="entry name" value="SMC-Scp complex subunit ScpB"/>
    <property type="match status" value="1"/>
</dbReference>
<dbReference type="PANTHER" id="PTHR34298:SF2">
    <property type="entry name" value="SEGREGATION AND CONDENSATION PROTEIN B"/>
    <property type="match status" value="1"/>
</dbReference>
<accession>A0A412INF6</accession>
<dbReference type="Gene3D" id="1.10.10.10">
    <property type="entry name" value="Winged helix-like DNA-binding domain superfamily/Winged helix DNA-binding domain"/>
    <property type="match status" value="2"/>
</dbReference>
<feature type="region of interest" description="Disordered" evidence="5">
    <location>
        <begin position="1"/>
        <end position="41"/>
    </location>
</feature>
<dbReference type="AlphaFoldDB" id="A0A412INF6"/>
<evidence type="ECO:0000313" key="6">
    <source>
        <dbReference type="EMBL" id="RGS39591.1"/>
    </source>
</evidence>
<comment type="caution">
    <text evidence="6">The sequence shown here is derived from an EMBL/GenBank/DDBJ whole genome shotgun (WGS) entry which is preliminary data.</text>
</comment>
<dbReference type="GO" id="GO:0051301">
    <property type="term" value="P:cell division"/>
    <property type="evidence" value="ECO:0007669"/>
    <property type="project" value="UniProtKB-KW"/>
</dbReference>
<evidence type="ECO:0000256" key="4">
    <source>
        <dbReference type="ARBA" id="ARBA00023306"/>
    </source>
</evidence>
<name>A0A412INF6_9FIRM</name>
<evidence type="ECO:0000256" key="5">
    <source>
        <dbReference type="SAM" id="MobiDB-lite"/>
    </source>
</evidence>
<dbReference type="OrthoDB" id="9806226at2"/>
<feature type="compositionally biased region" description="Basic and acidic residues" evidence="5">
    <location>
        <begin position="12"/>
        <end position="26"/>
    </location>
</feature>
<dbReference type="GO" id="GO:0051304">
    <property type="term" value="P:chromosome separation"/>
    <property type="evidence" value="ECO:0007669"/>
    <property type="project" value="InterPro"/>
</dbReference>
<keyword evidence="4" id="KW-0131">Cell cycle</keyword>
<reference evidence="6 7" key="1">
    <citation type="submission" date="2018-08" db="EMBL/GenBank/DDBJ databases">
        <title>A genome reference for cultivated species of the human gut microbiota.</title>
        <authorList>
            <person name="Zou Y."/>
            <person name="Xue W."/>
            <person name="Luo G."/>
        </authorList>
    </citation>
    <scope>NUCLEOTIDE SEQUENCE [LARGE SCALE GENOMIC DNA]</scope>
    <source>
        <strain evidence="6 7">AF22-21</strain>
    </source>
</reference>
<evidence type="ECO:0000256" key="3">
    <source>
        <dbReference type="ARBA" id="ARBA00022829"/>
    </source>
</evidence>
<dbReference type="Proteomes" id="UP000283295">
    <property type="component" value="Unassembled WGS sequence"/>
</dbReference>
<protein>
    <submittedName>
        <fullName evidence="6">SMC-Scp complex subunit ScpB</fullName>
    </submittedName>
</protein>
<dbReference type="InterPro" id="IPR036390">
    <property type="entry name" value="WH_DNA-bd_sf"/>
</dbReference>
<organism evidence="6 7">
    <name type="scientific">Coprococcus eutactus</name>
    <dbReference type="NCBI Taxonomy" id="33043"/>
    <lineage>
        <taxon>Bacteria</taxon>
        <taxon>Bacillati</taxon>
        <taxon>Bacillota</taxon>
        <taxon>Clostridia</taxon>
        <taxon>Lachnospirales</taxon>
        <taxon>Lachnospiraceae</taxon>
        <taxon>Coprococcus</taxon>
    </lineage>
</organism>
<dbReference type="EMBL" id="QRVK01000031">
    <property type="protein sequence ID" value="RGS39591.1"/>
    <property type="molecule type" value="Genomic_DNA"/>
</dbReference>
<proteinExistence type="predicted"/>
<dbReference type="InterPro" id="IPR005234">
    <property type="entry name" value="ScpB_csome_segregation"/>
</dbReference>
<gene>
    <name evidence="6" type="primary">scpB</name>
    <name evidence="6" type="ORF">DWX94_10780</name>
</gene>
<keyword evidence="2" id="KW-0132">Cell division</keyword>
<dbReference type="InterPro" id="IPR036388">
    <property type="entry name" value="WH-like_DNA-bd_sf"/>
</dbReference>
<keyword evidence="1" id="KW-0963">Cytoplasm</keyword>
<sequence>MITEDLTVEETVGDKNDGIDNVEHNSSDISGEDADTESDEPQYKEYSDDYLTSALEAILFSLGESVSVDRLAAALEMEKKKLVKQLETVVFNYNNNDRGIKIIDLDGSLQLCTRNEYYGVLAKIVNTPKKLSLTDVVLETLSIIAYKQPITRPEIEAIRGVSCVHAINKLIEYNLVQEVGRLDAPGRPIMFGTTEEFLRCFGVSSTSDLPVISPDKIEDFKKEALEEADFTLSVDTTSED</sequence>
<dbReference type="PANTHER" id="PTHR34298">
    <property type="entry name" value="SEGREGATION AND CONDENSATION PROTEIN B"/>
    <property type="match status" value="1"/>
</dbReference>
<evidence type="ECO:0000313" key="7">
    <source>
        <dbReference type="Proteomes" id="UP000283295"/>
    </source>
</evidence>